<keyword evidence="16" id="KW-0328">Glycosyltransferase</keyword>
<dbReference type="EC" id="2.4.2.46" evidence="4"/>
<dbReference type="Proteomes" id="UP001218071">
    <property type="component" value="Chromosome"/>
</dbReference>
<evidence type="ECO:0000256" key="1">
    <source>
        <dbReference type="ARBA" id="ARBA00004651"/>
    </source>
</evidence>
<feature type="transmembrane region" description="Helical" evidence="13">
    <location>
        <begin position="416"/>
        <end position="433"/>
    </location>
</feature>
<dbReference type="Pfam" id="PF12250">
    <property type="entry name" value="AftA_N"/>
    <property type="match status" value="1"/>
</dbReference>
<evidence type="ECO:0000256" key="4">
    <source>
        <dbReference type="ARBA" id="ARBA00012037"/>
    </source>
</evidence>
<feature type="transmembrane region" description="Helical" evidence="13">
    <location>
        <begin position="192"/>
        <end position="209"/>
    </location>
</feature>
<name>A0ABY7UHI9_9CORY</name>
<feature type="transmembrane region" description="Helical" evidence="13">
    <location>
        <begin position="255"/>
        <end position="275"/>
    </location>
</feature>
<evidence type="ECO:0000259" key="15">
    <source>
        <dbReference type="Pfam" id="PF12250"/>
    </source>
</evidence>
<gene>
    <name evidence="16" type="primary">aftA</name>
    <name evidence="16" type="ORF">CJEDD_00435</name>
</gene>
<comment type="subcellular location">
    <subcellularLocation>
        <location evidence="1">Cell membrane</location>
        <topology evidence="1">Multi-pass membrane protein</topology>
    </subcellularLocation>
</comment>
<feature type="domain" description="Arabinofuranosyltransferase AftA C-terminal" evidence="14">
    <location>
        <begin position="436"/>
        <end position="609"/>
    </location>
</feature>
<sequence length="610" mass="65464">MTTAYHSDALPAGQTALRTAAAGLAGGVLALAAWFVLHRISLPAFNTSMVTRGLATASSFVLVGLAAVLAVLWMKGKRSWVSSAVISLVPAGVVVASIGIPLAATKLYLDGIQVDQGFRTQFLSRMTENMGHEDMAYKGLPTFYPMGWFWLGGRAANALGMQGWDVYQPWAIATLAAGAAMLTPVWRRLTGSLPTAAAIATVTTAVVLTDASVEPYAAVVGMFVPAAAVLAYRALDGSWAAAAAVAVYLGISASFYTLFTAIAALTVVVIAAVLMFTRRSWAPLTPLLAIGAGSIAIASVAWGPYLWRVVTGDEQLESTAHHFLPVEGTTFPMPFFSLSLVGLLCLVGLVYLVVRIREPEVGALGASIGACYFWALASMAATLLGSSLLGFRLEVVIVELFATLGILAIADQAVRFNGVVLAVVVALGALQMVQHIPAANQEFIDQAYADTDGNGERADRFPPDAGRYYNEIAAYIEDHGHKENDAVVYTDEINFMAFHPFYGFNAFTSHYANPLGEFEQRNSELEQWAQLSYDDPGKLAEAIDNSQWEPPAAFIFRDNGKDGYKTHIAHDIYPSQPNVRYQGLFFNPDAFNGPEWDVKIIGPFAVVVRK</sequence>
<proteinExistence type="inferred from homology"/>
<organism evidence="16 17">
    <name type="scientific">Corynebacterium jeddahense</name>
    <dbReference type="NCBI Taxonomy" id="1414719"/>
    <lineage>
        <taxon>Bacteria</taxon>
        <taxon>Bacillati</taxon>
        <taxon>Actinomycetota</taxon>
        <taxon>Actinomycetes</taxon>
        <taxon>Mycobacteriales</taxon>
        <taxon>Corynebacteriaceae</taxon>
        <taxon>Corynebacterium</taxon>
    </lineage>
</organism>
<accession>A0ABY7UHI9</accession>
<evidence type="ECO:0000313" key="16">
    <source>
        <dbReference type="EMBL" id="WCZ37723.1"/>
    </source>
</evidence>
<evidence type="ECO:0000256" key="6">
    <source>
        <dbReference type="ARBA" id="ARBA00022475"/>
    </source>
</evidence>
<feature type="transmembrane region" description="Helical" evidence="13">
    <location>
        <begin position="287"/>
        <end position="307"/>
    </location>
</feature>
<comment type="similarity">
    <text evidence="3">Belongs to the glycosyltransferase 85 family.</text>
</comment>
<evidence type="ECO:0000259" key="14">
    <source>
        <dbReference type="Pfam" id="PF12249"/>
    </source>
</evidence>
<feature type="transmembrane region" description="Helical" evidence="13">
    <location>
        <begin position="335"/>
        <end position="354"/>
    </location>
</feature>
<keyword evidence="6" id="KW-1003">Cell membrane</keyword>
<comment type="pathway">
    <text evidence="2">Cell wall biogenesis; cell wall polysaccharide biosynthesis.</text>
</comment>
<evidence type="ECO:0000256" key="2">
    <source>
        <dbReference type="ARBA" id="ARBA00004776"/>
    </source>
</evidence>
<reference evidence="16 17" key="1">
    <citation type="submission" date="2020-10" db="EMBL/GenBank/DDBJ databases">
        <title>Complete genome sequence of Corynebacterium jeddahense DSM 45997, type strain of Corynebacterium jeddahense.</title>
        <authorList>
            <person name="Busche T."/>
            <person name="Kalinowski J."/>
            <person name="Ruckert C."/>
        </authorList>
    </citation>
    <scope>NUCLEOTIDE SEQUENCE [LARGE SCALE GENOMIC DNA]</scope>
    <source>
        <strain evidence="16 17">DSM 45997</strain>
    </source>
</reference>
<evidence type="ECO:0000256" key="9">
    <source>
        <dbReference type="ARBA" id="ARBA00022989"/>
    </source>
</evidence>
<dbReference type="InterPro" id="IPR020963">
    <property type="entry name" value="ArabinofuranosylTrfase_AftA_N"/>
</dbReference>
<keyword evidence="9 13" id="KW-1133">Transmembrane helix</keyword>
<dbReference type="RefSeq" id="WP_042406719.1">
    <property type="nucleotide sequence ID" value="NZ_CBYN010000041.1"/>
</dbReference>
<evidence type="ECO:0000256" key="11">
    <source>
        <dbReference type="ARBA" id="ARBA00033184"/>
    </source>
</evidence>
<feature type="domain" description="Arabinofuranosyltransferase AftA N-terminal" evidence="15">
    <location>
        <begin position="20"/>
        <end position="419"/>
    </location>
</feature>
<evidence type="ECO:0000256" key="10">
    <source>
        <dbReference type="ARBA" id="ARBA00023136"/>
    </source>
</evidence>
<dbReference type="InterPro" id="IPR020959">
    <property type="entry name" value="ArabinofuranosylTrfase_AftA_C"/>
</dbReference>
<evidence type="ECO:0000256" key="3">
    <source>
        <dbReference type="ARBA" id="ARBA00009655"/>
    </source>
</evidence>
<keyword evidence="17" id="KW-1185">Reference proteome</keyword>
<feature type="transmembrane region" description="Helical" evidence="13">
    <location>
        <begin position="361"/>
        <end position="383"/>
    </location>
</feature>
<feature type="transmembrane region" description="Helical" evidence="13">
    <location>
        <begin position="216"/>
        <end position="235"/>
    </location>
</feature>
<comment type="catalytic activity">
    <reaction evidence="12">
        <text>Adds an alpha-D-arabinofuranosyl group from trans,octacis-decaprenylphospho-beta-D-arabinofuranose at the 5-O-position of the eighth, tenth and twelfth galactofuranose unit of the galactofuranan chain of [beta-D-galactofuranosyl-(1-&gt;5)-beta-D-galactofuranosyl-(1-&gt;6)]14-beta-D-galactofuranosyl-(1-&gt;5)-beta-D-galactofuranosyl-(1-&gt;4)-alpha-L-rhamnopyranosyl-(1-&gt;3)-N-acetyl-alpha-D-glucosaminyl-diphospho-trans,octacis-decaprenol.</text>
        <dbReference type="EC" id="2.4.2.46"/>
    </reaction>
</comment>
<evidence type="ECO:0000256" key="7">
    <source>
        <dbReference type="ARBA" id="ARBA00022679"/>
    </source>
</evidence>
<keyword evidence="8 13" id="KW-0812">Transmembrane</keyword>
<feature type="transmembrane region" description="Helical" evidence="13">
    <location>
        <begin position="80"/>
        <end position="104"/>
    </location>
</feature>
<dbReference type="GO" id="GO:0016757">
    <property type="term" value="F:glycosyltransferase activity"/>
    <property type="evidence" value="ECO:0007669"/>
    <property type="project" value="UniProtKB-KW"/>
</dbReference>
<feature type="transmembrane region" description="Helical" evidence="13">
    <location>
        <begin position="20"/>
        <end position="37"/>
    </location>
</feature>
<evidence type="ECO:0000313" key="17">
    <source>
        <dbReference type="Proteomes" id="UP001218071"/>
    </source>
</evidence>
<feature type="transmembrane region" description="Helical" evidence="13">
    <location>
        <begin position="389"/>
        <end position="409"/>
    </location>
</feature>
<protein>
    <recommendedName>
        <fullName evidence="5">Galactan 5-O-arabinofuranosyltransferase</fullName>
        <ecNumber evidence="4">2.4.2.46</ecNumber>
    </recommendedName>
    <alternativeName>
        <fullName evidence="11">Arabinofuranosyltransferase AftA</fullName>
    </alternativeName>
</protein>
<evidence type="ECO:0000256" key="12">
    <source>
        <dbReference type="ARBA" id="ARBA00034030"/>
    </source>
</evidence>
<evidence type="ECO:0000256" key="13">
    <source>
        <dbReference type="SAM" id="Phobius"/>
    </source>
</evidence>
<keyword evidence="10 13" id="KW-0472">Membrane</keyword>
<evidence type="ECO:0000256" key="8">
    <source>
        <dbReference type="ARBA" id="ARBA00022692"/>
    </source>
</evidence>
<evidence type="ECO:0000256" key="5">
    <source>
        <dbReference type="ARBA" id="ARBA00020482"/>
    </source>
</evidence>
<feature type="transmembrane region" description="Helical" evidence="13">
    <location>
        <begin position="49"/>
        <end position="74"/>
    </location>
</feature>
<dbReference type="Pfam" id="PF12249">
    <property type="entry name" value="AftA_C"/>
    <property type="match status" value="1"/>
</dbReference>
<dbReference type="EMBL" id="CP063194">
    <property type="protein sequence ID" value="WCZ37723.1"/>
    <property type="molecule type" value="Genomic_DNA"/>
</dbReference>
<keyword evidence="7 16" id="KW-0808">Transferase</keyword>